<evidence type="ECO:0000313" key="3">
    <source>
        <dbReference type="Proteomes" id="UP000177050"/>
    </source>
</evidence>
<keyword evidence="1" id="KW-1133">Transmembrane helix</keyword>
<dbReference type="Proteomes" id="UP000177050">
    <property type="component" value="Unassembled WGS sequence"/>
</dbReference>
<name>A0A1F7L0E2_9BACT</name>
<comment type="caution">
    <text evidence="2">The sequence shown here is derived from an EMBL/GenBank/DDBJ whole genome shotgun (WGS) entry which is preliminary data.</text>
</comment>
<gene>
    <name evidence="2" type="ORF">A3K52_02320</name>
</gene>
<feature type="transmembrane region" description="Helical" evidence="1">
    <location>
        <begin position="204"/>
        <end position="225"/>
    </location>
</feature>
<accession>A0A1F7L0E2</accession>
<feature type="transmembrane region" description="Helical" evidence="1">
    <location>
        <begin position="264"/>
        <end position="281"/>
    </location>
</feature>
<dbReference type="Pfam" id="PF06691">
    <property type="entry name" value="DUF1189"/>
    <property type="match status" value="1"/>
</dbReference>
<organism evidence="2 3">
    <name type="scientific">Candidatus Roizmanbacteria bacterium RIFOXYD1_FULL_38_12</name>
    <dbReference type="NCBI Taxonomy" id="1802093"/>
    <lineage>
        <taxon>Bacteria</taxon>
        <taxon>Candidatus Roizmaniibacteriota</taxon>
    </lineage>
</organism>
<dbReference type="InterPro" id="IPR009574">
    <property type="entry name" value="DUF1189"/>
</dbReference>
<feature type="transmembrane region" description="Helical" evidence="1">
    <location>
        <begin position="35"/>
        <end position="59"/>
    </location>
</feature>
<keyword evidence="1" id="KW-0472">Membrane</keyword>
<evidence type="ECO:0008006" key="4">
    <source>
        <dbReference type="Google" id="ProtNLM"/>
    </source>
</evidence>
<feature type="transmembrane region" description="Helical" evidence="1">
    <location>
        <begin position="179"/>
        <end position="198"/>
    </location>
</feature>
<evidence type="ECO:0000313" key="2">
    <source>
        <dbReference type="EMBL" id="OGK73605.1"/>
    </source>
</evidence>
<proteinExistence type="predicted"/>
<sequence length="295" mass="34195">MNKLKIFGKTLIKSLTEPKYYTDVLKAPFSFSFKYLLTLFFFILFIQGLIFSLSIIPLIPKIPHYVSEGKKIVKSFYPPELTVTVKDGNVRTNVDEPYAIPFPPQFKENNMNFAVIDTKASVEDAKKYNTLLFITKNAVVYPDTSSKGGYKVNFLSDFKGYLILNNEVYNRLVDKILPYFDYLPIFIYVMFVFALLFMPFFGSFFYLSGVLFYLLFLSILLFIVTKIMKKGLSYVQVFHLGMHGITFSLVFSTLKTIFNVQIPYTYTLPFILWMLLVFNSLKQTHETVVSHPQTT</sequence>
<feature type="transmembrane region" description="Helical" evidence="1">
    <location>
        <begin position="237"/>
        <end position="258"/>
    </location>
</feature>
<reference evidence="2 3" key="1">
    <citation type="journal article" date="2016" name="Nat. Commun.">
        <title>Thousands of microbial genomes shed light on interconnected biogeochemical processes in an aquifer system.</title>
        <authorList>
            <person name="Anantharaman K."/>
            <person name="Brown C.T."/>
            <person name="Hug L.A."/>
            <person name="Sharon I."/>
            <person name="Castelle C.J."/>
            <person name="Probst A.J."/>
            <person name="Thomas B.C."/>
            <person name="Singh A."/>
            <person name="Wilkins M.J."/>
            <person name="Karaoz U."/>
            <person name="Brodie E.L."/>
            <person name="Williams K.H."/>
            <person name="Hubbard S.S."/>
            <person name="Banfield J.F."/>
        </authorList>
    </citation>
    <scope>NUCLEOTIDE SEQUENCE [LARGE SCALE GENOMIC DNA]</scope>
</reference>
<evidence type="ECO:0000256" key="1">
    <source>
        <dbReference type="SAM" id="Phobius"/>
    </source>
</evidence>
<dbReference type="EMBL" id="MGBR01000001">
    <property type="protein sequence ID" value="OGK73605.1"/>
    <property type="molecule type" value="Genomic_DNA"/>
</dbReference>
<dbReference type="AlphaFoldDB" id="A0A1F7L0E2"/>
<keyword evidence="1" id="KW-0812">Transmembrane</keyword>
<protein>
    <recommendedName>
        <fullName evidence="4">DUF1189 domain-containing protein</fullName>
    </recommendedName>
</protein>